<keyword evidence="2" id="KW-0285">Flavoprotein</keyword>
<gene>
    <name evidence="5" type="ORF">M514_23797</name>
</gene>
<accession>A0A085N3P1</accession>
<organism evidence="5">
    <name type="scientific">Trichuris suis</name>
    <name type="common">pig whipworm</name>
    <dbReference type="NCBI Taxonomy" id="68888"/>
    <lineage>
        <taxon>Eukaryota</taxon>
        <taxon>Metazoa</taxon>
        <taxon>Ecdysozoa</taxon>
        <taxon>Nematoda</taxon>
        <taxon>Enoplea</taxon>
        <taxon>Dorylaimia</taxon>
        <taxon>Trichinellida</taxon>
        <taxon>Trichuridae</taxon>
        <taxon>Trichuris</taxon>
    </lineage>
</organism>
<evidence type="ECO:0000256" key="1">
    <source>
        <dbReference type="ARBA" id="ARBA00001974"/>
    </source>
</evidence>
<name>A0A085N3P1_9BILA</name>
<protein>
    <recommendedName>
        <fullName evidence="6">FAD dependent oxidoreductase domain-containing protein</fullName>
    </recommendedName>
</protein>
<keyword evidence="4" id="KW-0560">Oxidoreductase</keyword>
<sequence length="261" mass="29270">MNDKAHRLAPLTSREAIDRLDRLQENLDYRDWLGGEKLLPRLYSMSPFVAASQVDMRIAYLRGAVATRRCMCSCTKTFLQKNSPTALVHLVPHPGLPFLGVHFTSRMNGDVLLGPNAVLAFRREGYGYLDFNMNEGLQKLVLKHFAYGVSEFYRGIFIRNQVKQLQRYIPSLSYSDVTRGPTGVRAQALDREGNLIDDFVFDSGTGDLNIRILHTRNAPSPAATSSLSIAKLIVDKAAEVFSLQNAVRSFLIARQYAGRQC</sequence>
<evidence type="ECO:0000256" key="2">
    <source>
        <dbReference type="ARBA" id="ARBA00022630"/>
    </source>
</evidence>
<reference evidence="5" key="1">
    <citation type="journal article" date="2014" name="Nat. Genet.">
        <title>Genome and transcriptome of the porcine whipworm Trichuris suis.</title>
        <authorList>
            <person name="Jex A.R."/>
            <person name="Nejsum P."/>
            <person name="Schwarz E.M."/>
            <person name="Hu L."/>
            <person name="Young N.D."/>
            <person name="Hall R.S."/>
            <person name="Korhonen P.K."/>
            <person name="Liao S."/>
            <person name="Thamsborg S."/>
            <person name="Xia J."/>
            <person name="Xu P."/>
            <person name="Wang S."/>
            <person name="Scheerlinck J.P."/>
            <person name="Hofmann A."/>
            <person name="Sternberg P.W."/>
            <person name="Wang J."/>
            <person name="Gasser R.B."/>
        </authorList>
    </citation>
    <scope>NUCLEOTIDE SEQUENCE [LARGE SCALE GENOMIC DNA]</scope>
    <source>
        <strain evidence="5">DCEP-RM93F</strain>
    </source>
</reference>
<dbReference type="PANTHER" id="PTHR43104:SF2">
    <property type="entry name" value="L-2-HYDROXYGLUTARATE DEHYDROGENASE, MITOCHONDRIAL"/>
    <property type="match status" value="1"/>
</dbReference>
<dbReference type="Gene3D" id="3.30.9.10">
    <property type="entry name" value="D-Amino Acid Oxidase, subunit A, domain 2"/>
    <property type="match status" value="1"/>
</dbReference>
<dbReference type="EMBL" id="KL367562">
    <property type="protein sequence ID" value="KFD64087.1"/>
    <property type="molecule type" value="Genomic_DNA"/>
</dbReference>
<dbReference type="PANTHER" id="PTHR43104">
    <property type="entry name" value="L-2-HYDROXYGLUTARATE DEHYDROGENASE, MITOCHONDRIAL"/>
    <property type="match status" value="1"/>
</dbReference>
<evidence type="ECO:0000256" key="4">
    <source>
        <dbReference type="ARBA" id="ARBA00023002"/>
    </source>
</evidence>
<proteinExistence type="predicted"/>
<evidence type="ECO:0008006" key="6">
    <source>
        <dbReference type="Google" id="ProtNLM"/>
    </source>
</evidence>
<comment type="cofactor">
    <cofactor evidence="1">
        <name>FAD</name>
        <dbReference type="ChEBI" id="CHEBI:57692"/>
    </cofactor>
</comment>
<keyword evidence="3" id="KW-0274">FAD</keyword>
<dbReference type="GO" id="GO:0047545">
    <property type="term" value="F:(S)-2-hydroxyglutarate dehydrogenase activity"/>
    <property type="evidence" value="ECO:0007669"/>
    <property type="project" value="TreeGrafter"/>
</dbReference>
<dbReference type="AlphaFoldDB" id="A0A085N3P1"/>
<evidence type="ECO:0000256" key="3">
    <source>
        <dbReference type="ARBA" id="ARBA00022827"/>
    </source>
</evidence>
<evidence type="ECO:0000313" key="5">
    <source>
        <dbReference type="EMBL" id="KFD64087.1"/>
    </source>
</evidence>
<dbReference type="Proteomes" id="UP000030758">
    <property type="component" value="Unassembled WGS sequence"/>
</dbReference>